<evidence type="ECO:0000256" key="1">
    <source>
        <dbReference type="SAM" id="MobiDB-lite"/>
    </source>
</evidence>
<dbReference type="OrthoDB" id="9848074at2"/>
<evidence type="ECO:0000313" key="3">
    <source>
        <dbReference type="Proteomes" id="UP000019184"/>
    </source>
</evidence>
<sequence length="128" mass="13623">MDLSGLSPAFKAVMEIAAHAGSDMTVQQSRSISFPSGRCQVWEFKPALPPLEREPVVVGVFLQGRGIARWTPLNMTFEGAVAHYERLADLRWAAEAKGAPITAPPVSNTPIRPSPLHGNAVMGAGGMS</sequence>
<dbReference type="RefSeq" id="WP_034433962.1">
    <property type="nucleotide sequence ID" value="NZ_CBTK010000213.1"/>
</dbReference>
<keyword evidence="3" id="KW-1185">Reference proteome</keyword>
<accession>A0A7U7J518</accession>
<protein>
    <submittedName>
        <fullName evidence="2">Uncharacterized protein</fullName>
    </submittedName>
</protein>
<dbReference type="AlphaFoldDB" id="A0A7U7J518"/>
<dbReference type="Proteomes" id="UP000019184">
    <property type="component" value="Unassembled WGS sequence"/>
</dbReference>
<organism evidence="2 3">
    <name type="scientific">Candidatus Contendobacter odensis Run_B_J11</name>
    <dbReference type="NCBI Taxonomy" id="1400861"/>
    <lineage>
        <taxon>Bacteria</taxon>
        <taxon>Pseudomonadati</taxon>
        <taxon>Pseudomonadota</taxon>
        <taxon>Gammaproteobacteria</taxon>
        <taxon>Candidatus Competibacteraceae</taxon>
        <taxon>Candidatus Contendibacter</taxon>
    </lineage>
</organism>
<proteinExistence type="predicted"/>
<feature type="region of interest" description="Disordered" evidence="1">
    <location>
        <begin position="103"/>
        <end position="128"/>
    </location>
</feature>
<evidence type="ECO:0000313" key="2">
    <source>
        <dbReference type="EMBL" id="CDH45831.1"/>
    </source>
</evidence>
<gene>
    <name evidence="2" type="ORF">BN874_2900010</name>
</gene>
<dbReference type="EMBL" id="CBTK010000213">
    <property type="protein sequence ID" value="CDH45831.1"/>
    <property type="molecule type" value="Genomic_DNA"/>
</dbReference>
<reference evidence="2 3" key="1">
    <citation type="journal article" date="2014" name="ISME J.">
        <title>Candidatus Competibacter-lineage genomes retrieved from metagenomes reveal functional metabolic diversity.</title>
        <authorList>
            <person name="McIlroy S.J."/>
            <person name="Albertsen M."/>
            <person name="Andresen E.K."/>
            <person name="Saunders A.M."/>
            <person name="Kristiansen R."/>
            <person name="Stokholm-Bjerregaard M."/>
            <person name="Nielsen K.L."/>
            <person name="Nielsen P.H."/>
        </authorList>
    </citation>
    <scope>NUCLEOTIDE SEQUENCE [LARGE SCALE GENOMIC DNA]</scope>
    <source>
        <strain evidence="2 3">Run_B_J11</strain>
    </source>
</reference>
<comment type="caution">
    <text evidence="2">The sequence shown here is derived from an EMBL/GenBank/DDBJ whole genome shotgun (WGS) entry which is preliminary data.</text>
</comment>
<name>A0A7U7J518_9GAMM</name>